<dbReference type="PROSITE" id="PS00076">
    <property type="entry name" value="PYRIDINE_REDOX_1"/>
    <property type="match status" value="1"/>
</dbReference>
<dbReference type="InterPro" id="IPR023753">
    <property type="entry name" value="FAD/NAD-binding_dom"/>
</dbReference>
<reference evidence="20 21" key="1">
    <citation type="journal article" date="2011" name="J. Gen. Appl. Microbiol.">
        <title>Draft genome sequencing of the enigmatic yeast Saitoella complicata.</title>
        <authorList>
            <person name="Nishida H."/>
            <person name="Hamamoto M."/>
            <person name="Sugiyama J."/>
        </authorList>
    </citation>
    <scope>NUCLEOTIDE SEQUENCE [LARGE SCALE GENOMIC DNA]</scope>
    <source>
        <strain evidence="20 21">NRRL Y-17804</strain>
    </source>
</reference>
<dbReference type="InterPro" id="IPR004099">
    <property type="entry name" value="Pyr_nucl-diS_OxRdtase_dimer"/>
</dbReference>
<evidence type="ECO:0000256" key="5">
    <source>
        <dbReference type="ARBA" id="ARBA00022630"/>
    </source>
</evidence>
<comment type="subunit">
    <text evidence="2">Homodimer.</text>
</comment>
<dbReference type="PIRSF" id="PIRSF000350">
    <property type="entry name" value="Mercury_reductase_MerA"/>
    <property type="match status" value="1"/>
</dbReference>
<feature type="region of interest" description="Disordered" evidence="17">
    <location>
        <begin position="1"/>
        <end position="22"/>
    </location>
</feature>
<feature type="domain" description="FAD/NAD(P)-binding" evidence="19">
    <location>
        <begin position="60"/>
        <end position="382"/>
    </location>
</feature>
<dbReference type="PRINTS" id="PR00368">
    <property type="entry name" value="FADPNR"/>
</dbReference>
<evidence type="ECO:0000256" key="11">
    <source>
        <dbReference type="ARBA" id="ARBA00056905"/>
    </source>
</evidence>
<dbReference type="FunFam" id="3.30.390.30:FF:000003">
    <property type="entry name" value="Glutathione reductase"/>
    <property type="match status" value="1"/>
</dbReference>
<evidence type="ECO:0000256" key="14">
    <source>
        <dbReference type="PIRSR" id="PIRSR000350-4"/>
    </source>
</evidence>
<dbReference type="Proteomes" id="UP000033140">
    <property type="component" value="Unassembled WGS sequence"/>
</dbReference>
<evidence type="ECO:0000256" key="17">
    <source>
        <dbReference type="SAM" id="MobiDB-lite"/>
    </source>
</evidence>
<dbReference type="AlphaFoldDB" id="A0A0E9NPC7"/>
<evidence type="ECO:0000256" key="16">
    <source>
        <dbReference type="RuleBase" id="RU365016"/>
    </source>
</evidence>
<evidence type="ECO:0000256" key="7">
    <source>
        <dbReference type="ARBA" id="ARBA00022857"/>
    </source>
</evidence>
<dbReference type="InterPro" id="IPR001100">
    <property type="entry name" value="Pyr_nuc-diS_OxRdtase"/>
</dbReference>
<feature type="binding site" evidence="13">
    <location>
        <begin position="237"/>
        <end position="244"/>
    </location>
    <ligand>
        <name>NAD(+)</name>
        <dbReference type="ChEBI" id="CHEBI:57540"/>
    </ligand>
</feature>
<feature type="domain" description="Pyridine nucleotide-disulphide oxidoreductase dimerisation" evidence="18">
    <location>
        <begin position="405"/>
        <end position="515"/>
    </location>
</feature>
<evidence type="ECO:0000313" key="20">
    <source>
        <dbReference type="EMBL" id="GAO51658.1"/>
    </source>
</evidence>
<evidence type="ECO:0000256" key="1">
    <source>
        <dbReference type="ARBA" id="ARBA00007532"/>
    </source>
</evidence>
<reference evidence="20 21" key="3">
    <citation type="journal article" date="2015" name="Genome Announc.">
        <title>Draft Genome Sequence of the Archiascomycetous Yeast Saitoella complicata.</title>
        <authorList>
            <person name="Yamauchi K."/>
            <person name="Kondo S."/>
            <person name="Hamamoto M."/>
            <person name="Takahashi Y."/>
            <person name="Ogura Y."/>
            <person name="Hayashi T."/>
            <person name="Nishida H."/>
        </authorList>
    </citation>
    <scope>NUCLEOTIDE SEQUENCE [LARGE SCALE GENOMIC DNA]</scope>
    <source>
        <strain evidence="20 21">NRRL Y-17804</strain>
    </source>
</reference>
<keyword evidence="5 15" id="KW-0285">Flavoprotein</keyword>
<proteinExistence type="inferred from homology"/>
<dbReference type="Gene3D" id="3.50.50.60">
    <property type="entry name" value="FAD/NAD(P)-binding domain"/>
    <property type="match status" value="2"/>
</dbReference>
<dbReference type="OMA" id="MSKHYDY"/>
<keyword evidence="13" id="KW-0520">NAD</keyword>
<evidence type="ECO:0000256" key="12">
    <source>
        <dbReference type="PIRSR" id="PIRSR000350-2"/>
    </source>
</evidence>
<dbReference type="GO" id="GO:0045454">
    <property type="term" value="P:cell redox homeostasis"/>
    <property type="evidence" value="ECO:0007669"/>
    <property type="project" value="InterPro"/>
</dbReference>
<feature type="binding site" evidence="13">
    <location>
        <position position="367"/>
    </location>
    <ligand>
        <name>FAD</name>
        <dbReference type="ChEBI" id="CHEBI:57692"/>
    </ligand>
</feature>
<dbReference type="GO" id="GO:0050661">
    <property type="term" value="F:NADP binding"/>
    <property type="evidence" value="ECO:0007669"/>
    <property type="project" value="InterPro"/>
</dbReference>
<dbReference type="Pfam" id="PF07992">
    <property type="entry name" value="Pyr_redox_2"/>
    <property type="match status" value="1"/>
</dbReference>
<dbReference type="FunFam" id="3.50.50.60:FF:000051">
    <property type="entry name" value="Glutathione reductase"/>
    <property type="match status" value="1"/>
</dbReference>
<feature type="disulfide bond" description="Redox-active" evidence="14">
    <location>
        <begin position="99"/>
        <end position="104"/>
    </location>
</feature>
<keyword evidence="10 15" id="KW-0676">Redox-active center</keyword>
<dbReference type="InterPro" id="IPR016156">
    <property type="entry name" value="FAD/NAD-linked_Rdtase_dimer_sf"/>
</dbReference>
<evidence type="ECO:0000256" key="13">
    <source>
        <dbReference type="PIRSR" id="PIRSR000350-3"/>
    </source>
</evidence>
<comment type="function">
    <text evidence="11 16">Catalyzes the reduction of glutathione disulfide (GSSG) to reduced glutathione (GSH). Constitutes the major mechanism to maintain a high GSH:GSSG ratio in the cytosol.</text>
</comment>
<organism evidence="20 21">
    <name type="scientific">Saitoella complicata (strain BCRC 22490 / CBS 7301 / JCM 7358 / NBRC 10748 / NRRL Y-17804)</name>
    <dbReference type="NCBI Taxonomy" id="698492"/>
    <lineage>
        <taxon>Eukaryota</taxon>
        <taxon>Fungi</taxon>
        <taxon>Dikarya</taxon>
        <taxon>Ascomycota</taxon>
        <taxon>Taphrinomycotina</taxon>
        <taxon>Taphrinomycotina incertae sedis</taxon>
        <taxon>Saitoella</taxon>
    </lineage>
</organism>
<dbReference type="GO" id="GO:0005739">
    <property type="term" value="C:mitochondrion"/>
    <property type="evidence" value="ECO:0007669"/>
    <property type="project" value="TreeGrafter"/>
</dbReference>
<feature type="binding site" evidence="13">
    <location>
        <position position="108"/>
    </location>
    <ligand>
        <name>FAD</name>
        <dbReference type="ChEBI" id="CHEBI:57692"/>
    </ligand>
</feature>
<comment type="subcellular location">
    <subcellularLocation>
        <location evidence="16">Cytoplasm</location>
    </subcellularLocation>
</comment>
<dbReference type="EC" id="1.8.1.7" evidence="3 16"/>
<evidence type="ECO:0000256" key="4">
    <source>
        <dbReference type="ARBA" id="ARBA00017111"/>
    </source>
</evidence>
<comment type="caution">
    <text evidence="20">The sequence shown here is derived from an EMBL/GenBank/DDBJ whole genome shotgun (WGS) entry which is preliminary data.</text>
</comment>
<dbReference type="InterPro" id="IPR006322">
    <property type="entry name" value="Glutathione_Rdtase_euk/bac"/>
</dbReference>
<dbReference type="PANTHER" id="PTHR42737:SF2">
    <property type="entry name" value="GLUTATHIONE REDUCTASE"/>
    <property type="match status" value="1"/>
</dbReference>
<dbReference type="PRINTS" id="PR00411">
    <property type="entry name" value="PNDRDTASEI"/>
</dbReference>
<gene>
    <name evidence="20" type="ORF">G7K_5751-t1</name>
</gene>
<dbReference type="Pfam" id="PF02852">
    <property type="entry name" value="Pyr_redox_dim"/>
    <property type="match status" value="1"/>
</dbReference>
<reference evidence="20 21" key="2">
    <citation type="journal article" date="2014" name="J. Gen. Appl. Microbiol.">
        <title>The early diverging ascomycetous budding yeast Saitoella complicata has three histone deacetylases belonging to the Clr6, Hos2, and Rpd3 lineages.</title>
        <authorList>
            <person name="Nishida H."/>
            <person name="Matsumoto T."/>
            <person name="Kondo S."/>
            <person name="Hamamoto M."/>
            <person name="Yoshikawa H."/>
        </authorList>
    </citation>
    <scope>NUCLEOTIDE SEQUENCE [LARGE SCALE GENOMIC DNA]</scope>
    <source>
        <strain evidence="20 21">NRRL Y-17804</strain>
    </source>
</reference>
<feature type="active site" description="Proton acceptor" evidence="12">
    <location>
        <position position="505"/>
    </location>
</feature>
<dbReference type="GO" id="GO:0006749">
    <property type="term" value="P:glutathione metabolic process"/>
    <property type="evidence" value="ECO:0007669"/>
    <property type="project" value="InterPro"/>
</dbReference>
<dbReference type="SUPFAM" id="SSF55424">
    <property type="entry name" value="FAD/NAD-linked reductases, dimerisation (C-terminal) domain"/>
    <property type="match status" value="1"/>
</dbReference>
<keyword evidence="8 15" id="KW-0560">Oxidoreductase</keyword>
<dbReference type="NCBIfam" id="TIGR01421">
    <property type="entry name" value="gluta_reduc_1"/>
    <property type="match status" value="1"/>
</dbReference>
<keyword evidence="7 16" id="KW-0521">NADP</keyword>
<name>A0A0E9NPC7_SAICN</name>
<dbReference type="GO" id="GO:0005829">
    <property type="term" value="C:cytosol"/>
    <property type="evidence" value="ECO:0007669"/>
    <property type="project" value="TreeGrafter"/>
</dbReference>
<protein>
    <recommendedName>
        <fullName evidence="4 16">Glutathione reductase</fullName>
        <ecNumber evidence="3 16">1.8.1.7</ecNumber>
    </recommendedName>
</protein>
<keyword evidence="13" id="KW-0547">Nucleotide-binding</keyword>
<sequence>MTIRQSLSRAPKTRPRPRQKSPNLFSSILRRQPTARLASISRHFSTTMAPLSATNGVKSYDYLVIGGGSGGLASARRAAGIYGAKAAIIEASGVMGGTCVNVGCVPKKVMWYCSDVADTVREAREYGFENVNGEAVFNWTKIKEKRDAYIKRLNGIYEKNLQKDDVDYVFGRAKFISKDTVEVDLLDGGKEQYTAKHILVAVGGHPNIPKLPGAEHGIDSDGFFRLTEQPKRVAIVGAGYIAIEFGGMFNGLGSDVTIVYRGKSILRGFDPMVTETIADEYKKRGINMHAESIPKQVTKNDDGSLTLELESGEKITVDCLIWATGRVPDTPSLGLDTAGIKSDGKKGYIVVDDYQNTNVEGVYALGDVCGKMELTPVAIAAGRRLAERIFGGEKFKEAKLDYTNIPSVVFAHPEVGSIGLTQPEAEEKYGKDNIKVYTSSFTAMYYAMLEKKGPTKYKIVCAGPEEKVVGLHIVGLGSAEILQGFGVAIKMGATKKDFDACVAIHPTSAEELVTMR</sequence>
<evidence type="ECO:0000259" key="18">
    <source>
        <dbReference type="Pfam" id="PF02852"/>
    </source>
</evidence>
<evidence type="ECO:0000256" key="6">
    <source>
        <dbReference type="ARBA" id="ARBA00022827"/>
    </source>
</evidence>
<comment type="similarity">
    <text evidence="1 15">Belongs to the class-I pyridine nucleotide-disulfide oxidoreductase family.</text>
</comment>
<dbReference type="SUPFAM" id="SSF51905">
    <property type="entry name" value="FAD/NAD(P)-binding domain"/>
    <property type="match status" value="1"/>
</dbReference>
<accession>A0A0E9NPC7</accession>
<comment type="cofactor">
    <cofactor evidence="13">
        <name>FAD</name>
        <dbReference type="ChEBI" id="CHEBI:57692"/>
    </cofactor>
    <text evidence="13">Binds 1 FAD per subunit.</text>
</comment>
<keyword evidence="6 13" id="KW-0274">FAD</keyword>
<keyword evidence="9" id="KW-1015">Disulfide bond</keyword>
<feature type="binding site" evidence="13">
    <location>
        <position position="325"/>
    </location>
    <ligand>
        <name>NAD(+)</name>
        <dbReference type="ChEBI" id="CHEBI:57540"/>
    </ligand>
</feature>
<dbReference type="STRING" id="698492.A0A0E9NPC7"/>
<dbReference type="GO" id="GO:0034599">
    <property type="term" value="P:cellular response to oxidative stress"/>
    <property type="evidence" value="ECO:0007669"/>
    <property type="project" value="TreeGrafter"/>
</dbReference>
<evidence type="ECO:0000256" key="9">
    <source>
        <dbReference type="ARBA" id="ARBA00023157"/>
    </source>
</evidence>
<evidence type="ECO:0000259" key="19">
    <source>
        <dbReference type="Pfam" id="PF07992"/>
    </source>
</evidence>
<dbReference type="GO" id="GO:0050660">
    <property type="term" value="F:flavin adenine dinucleotide binding"/>
    <property type="evidence" value="ECO:0007669"/>
    <property type="project" value="InterPro"/>
</dbReference>
<dbReference type="Gene3D" id="3.30.390.30">
    <property type="match status" value="1"/>
</dbReference>
<evidence type="ECO:0000256" key="10">
    <source>
        <dbReference type="ARBA" id="ARBA00023284"/>
    </source>
</evidence>
<evidence type="ECO:0000256" key="15">
    <source>
        <dbReference type="RuleBase" id="RU003691"/>
    </source>
</evidence>
<dbReference type="InterPro" id="IPR046952">
    <property type="entry name" value="GSHR/TRXR-like"/>
</dbReference>
<keyword evidence="21" id="KW-1185">Reference proteome</keyword>
<dbReference type="GO" id="GO:0004362">
    <property type="term" value="F:glutathione-disulfide reductase (NADPH) activity"/>
    <property type="evidence" value="ECO:0007669"/>
    <property type="project" value="UniProtKB-EC"/>
</dbReference>
<comment type="catalytic activity">
    <reaction evidence="16">
        <text>2 glutathione + NADP(+) = glutathione disulfide + NADPH + H(+)</text>
        <dbReference type="Rhea" id="RHEA:11740"/>
        <dbReference type="ChEBI" id="CHEBI:15378"/>
        <dbReference type="ChEBI" id="CHEBI:57783"/>
        <dbReference type="ChEBI" id="CHEBI:57925"/>
        <dbReference type="ChEBI" id="CHEBI:58297"/>
        <dbReference type="ChEBI" id="CHEBI:58349"/>
        <dbReference type="EC" id="1.8.1.7"/>
    </reaction>
</comment>
<dbReference type="PANTHER" id="PTHR42737">
    <property type="entry name" value="GLUTATHIONE REDUCTASE"/>
    <property type="match status" value="1"/>
</dbReference>
<dbReference type="NCBIfam" id="NF004776">
    <property type="entry name" value="PRK06116.1"/>
    <property type="match status" value="1"/>
</dbReference>
<dbReference type="InterPro" id="IPR012999">
    <property type="entry name" value="Pyr_OxRdtase_I_AS"/>
</dbReference>
<keyword evidence="16" id="KW-0963">Cytoplasm</keyword>
<dbReference type="EMBL" id="BACD03000050">
    <property type="protein sequence ID" value="GAO51658.1"/>
    <property type="molecule type" value="Genomic_DNA"/>
</dbReference>
<evidence type="ECO:0000256" key="2">
    <source>
        <dbReference type="ARBA" id="ARBA00011738"/>
    </source>
</evidence>
<evidence type="ECO:0000313" key="21">
    <source>
        <dbReference type="Proteomes" id="UP000033140"/>
    </source>
</evidence>
<dbReference type="InterPro" id="IPR036188">
    <property type="entry name" value="FAD/NAD-bd_sf"/>
</dbReference>
<evidence type="ECO:0000256" key="8">
    <source>
        <dbReference type="ARBA" id="ARBA00023002"/>
    </source>
</evidence>
<evidence type="ECO:0000256" key="3">
    <source>
        <dbReference type="ARBA" id="ARBA00012607"/>
    </source>
</evidence>